<reference evidence="1 2" key="1">
    <citation type="submission" date="2019-01" db="EMBL/GenBank/DDBJ databases">
        <title>Coherence of Microcystis species and biogeography revealed through population genomics.</title>
        <authorList>
            <person name="Perez-Carrascal O.M."/>
            <person name="Terrat Y."/>
            <person name="Giani A."/>
            <person name="Fortin N."/>
            <person name="Tromas N."/>
            <person name="Shapiro B.J."/>
        </authorList>
    </citation>
    <scope>NUCLEOTIDE SEQUENCE [LARGE SCALE GENOMIC DNA]</scope>
    <source>
        <strain evidence="1">Mv_BB_P_19951000_S68D</strain>
    </source>
</reference>
<name>A0A552I279_MICVR</name>
<dbReference type="EMBL" id="SFAZ01000079">
    <property type="protein sequence ID" value="TRU77573.1"/>
    <property type="molecule type" value="Genomic_DNA"/>
</dbReference>
<organism evidence="1 2">
    <name type="scientific">Microcystis viridis Mv_BB_P_19951000_S68D</name>
    <dbReference type="NCBI Taxonomy" id="2486270"/>
    <lineage>
        <taxon>Bacteria</taxon>
        <taxon>Bacillati</taxon>
        <taxon>Cyanobacteriota</taxon>
        <taxon>Cyanophyceae</taxon>
        <taxon>Oscillatoriophycideae</taxon>
        <taxon>Chroococcales</taxon>
        <taxon>Microcystaceae</taxon>
        <taxon>Microcystis</taxon>
    </lineage>
</organism>
<protein>
    <submittedName>
        <fullName evidence="1">Uncharacterized protein</fullName>
    </submittedName>
</protein>
<comment type="caution">
    <text evidence="1">The sequence shown here is derived from an EMBL/GenBank/DDBJ whole genome shotgun (WGS) entry which is preliminary data.</text>
</comment>
<dbReference type="AlphaFoldDB" id="A0A552I279"/>
<dbReference type="Proteomes" id="UP000320674">
    <property type="component" value="Unassembled WGS sequence"/>
</dbReference>
<sequence>MIQSVCCCFFLALHGNGDGREFQGNIDRIHSLAFPSKKQVKNHCIAGVGKSVISYQLSDVSFQFTNCCSLCR</sequence>
<evidence type="ECO:0000313" key="1">
    <source>
        <dbReference type="EMBL" id="TRU77573.1"/>
    </source>
</evidence>
<gene>
    <name evidence="1" type="ORF">EWV77_05510</name>
</gene>
<evidence type="ECO:0000313" key="2">
    <source>
        <dbReference type="Proteomes" id="UP000320674"/>
    </source>
</evidence>
<accession>A0A552I279</accession>
<proteinExistence type="predicted"/>